<dbReference type="SUPFAM" id="SSF102114">
    <property type="entry name" value="Radical SAM enzymes"/>
    <property type="match status" value="1"/>
</dbReference>
<dbReference type="PANTHER" id="PTHR43288:SF2">
    <property type="entry name" value="RADICAL SAM CORE DOMAIN-CONTAINING PROTEIN"/>
    <property type="match status" value="1"/>
</dbReference>
<evidence type="ECO:0000313" key="1">
    <source>
        <dbReference type="EMBL" id="ACL10406.1"/>
    </source>
</evidence>
<proteinExistence type="predicted"/>
<dbReference type="InterPro" id="IPR058240">
    <property type="entry name" value="rSAM_sf"/>
</dbReference>
<sequence>MLNCRFCRGRYLKNMVDLSKGDPGKTLRELFESGVRGILVSGGFTREGRLPIEGYVDYLRDGKRKYGFIYNAHLGLQKNIELLNSLKRLIDVIDFEFTLSNYIIKYIRGLNLSGDSYIETLNKMIEAGLHVVPHIYLWHPGFTIDIFTREIKVIEEYGLREITLLVYIPESRNIALPSTDTLINNLRYARKVFGGKIYLGCMRPHPVKNNLDKVAVEEELVERIANPVHKLISDKSELYDACCSLPEHLLSGFKLELDQRGQSSY</sequence>
<dbReference type="KEGG" id="dka:DKAM_0077"/>
<dbReference type="PANTHER" id="PTHR43288">
    <property type="entry name" value="BIOTIN SYNTHASE-RELATED PROTEIN, RADICAL SAM SUPERFAMILY"/>
    <property type="match status" value="1"/>
</dbReference>
<name>B8D3D7_DESA1</name>
<evidence type="ECO:0000313" key="2">
    <source>
        <dbReference type="Proteomes" id="UP000006903"/>
    </source>
</evidence>
<gene>
    <name evidence="1" type="ordered locus">DKAM_0077</name>
</gene>
<organism evidence="1 2">
    <name type="scientific">Desulfurococcus amylolyticus (strain DSM 18924 / JCM 16383 / VKM B-2413 / 1221n)</name>
    <name type="common">Desulfurococcus kamchatkensis</name>
    <dbReference type="NCBI Taxonomy" id="490899"/>
    <lineage>
        <taxon>Archaea</taxon>
        <taxon>Thermoproteota</taxon>
        <taxon>Thermoprotei</taxon>
        <taxon>Desulfurococcales</taxon>
        <taxon>Desulfurococcaceae</taxon>
        <taxon>Desulfurococcus</taxon>
    </lineage>
</organism>
<dbReference type="HOGENOM" id="CLU_067819_1_0_2"/>
<dbReference type="eggNOG" id="arCOG05825">
    <property type="taxonomic scope" value="Archaea"/>
</dbReference>
<accession>B8D3D7</accession>
<dbReference type="AlphaFoldDB" id="B8D3D7"/>
<protein>
    <submittedName>
        <fullName evidence="1">Biotin synthase-related protein</fullName>
    </submittedName>
</protein>
<reference evidence="1 2" key="1">
    <citation type="journal article" date="2009" name="J. Bacteriol.">
        <title>Complete genome sequence of the anaerobic, protein-degrading hyperthermophilic crenarchaeon Desulfurococcus kamchatkensis.</title>
        <authorList>
            <person name="Ravin N.V."/>
            <person name="Mardanov A.V."/>
            <person name="Beletsky A.V."/>
            <person name="Kublanov I.V."/>
            <person name="Kolganova T.V."/>
            <person name="Lebedinsky A.V."/>
            <person name="Chernyh N.A."/>
            <person name="Bonch-Osmolovskaya E.A."/>
            <person name="Skryabin K.G."/>
        </authorList>
    </citation>
    <scope>NUCLEOTIDE SEQUENCE [LARGE SCALE GENOMIC DNA]</scope>
    <source>
        <strain evidence="2">DSM 18924 / JCM 16383 / VKM B-2413 / 1221n</strain>
    </source>
</reference>
<dbReference type="Proteomes" id="UP000006903">
    <property type="component" value="Chromosome"/>
</dbReference>
<dbReference type="EMBL" id="CP001140">
    <property type="protein sequence ID" value="ACL10406.1"/>
    <property type="molecule type" value="Genomic_DNA"/>
</dbReference>
<dbReference type="STRING" id="490899.DKAM_0077"/>